<keyword evidence="9" id="KW-1185">Reference proteome</keyword>
<evidence type="ECO:0000256" key="3">
    <source>
        <dbReference type="ARBA" id="ARBA00022801"/>
    </source>
</evidence>
<feature type="domain" description="Calpain catalytic" evidence="7">
    <location>
        <begin position="124"/>
        <end position="197"/>
    </location>
</feature>
<evidence type="ECO:0000313" key="9">
    <source>
        <dbReference type="Proteomes" id="UP000595140"/>
    </source>
</evidence>
<dbReference type="AlphaFoldDB" id="A0A484M2X5"/>
<dbReference type="PANTHER" id="PTHR10183">
    <property type="entry name" value="CALPAIN"/>
    <property type="match status" value="1"/>
</dbReference>
<feature type="non-terminal residue" evidence="8">
    <location>
        <position position="197"/>
    </location>
</feature>
<reference evidence="8 9" key="1">
    <citation type="submission" date="2018-04" db="EMBL/GenBank/DDBJ databases">
        <authorList>
            <person name="Vogel A."/>
        </authorList>
    </citation>
    <scope>NUCLEOTIDE SEQUENCE [LARGE SCALE GENOMIC DNA]</scope>
</reference>
<protein>
    <recommendedName>
        <fullName evidence="7">Calpain catalytic domain-containing protein</fullName>
    </recommendedName>
</protein>
<sequence>MQIMDVFLWGRCLTEDEIATLPGAIVTVEYNMINLLDDNFQWTDSPTRVDDWESDPADVVDWDGQYSSGRRRRSERDGVVVLDVDSFTRRLRKPSLETQEEMNQRMRSVEMAVKEALLARGESQFTDEEFPPGDSSLFVDPDNPPSKLQVVAAWMRPIEIVEDNQLVSGPCLFSGAANCSDGRLGDCWFLSAVAVLT</sequence>
<keyword evidence="4" id="KW-0788">Thiol protease</keyword>
<dbReference type="EMBL" id="OOIL02002428">
    <property type="protein sequence ID" value="VFQ82804.1"/>
    <property type="molecule type" value="Genomic_DNA"/>
</dbReference>
<evidence type="ECO:0000256" key="5">
    <source>
        <dbReference type="PIRSR" id="PIRSR622684-1"/>
    </source>
</evidence>
<evidence type="ECO:0000256" key="2">
    <source>
        <dbReference type="ARBA" id="ARBA00022670"/>
    </source>
</evidence>
<dbReference type="InterPro" id="IPR038765">
    <property type="entry name" value="Papain-like_cys_pep_sf"/>
</dbReference>
<dbReference type="OrthoDB" id="424753at2759"/>
<accession>A0A484M2X5</accession>
<evidence type="ECO:0000313" key="8">
    <source>
        <dbReference type="EMBL" id="VFQ82804.1"/>
    </source>
</evidence>
<evidence type="ECO:0000256" key="4">
    <source>
        <dbReference type="ARBA" id="ARBA00022807"/>
    </source>
</evidence>
<dbReference type="SUPFAM" id="SSF54001">
    <property type="entry name" value="Cysteine proteinases"/>
    <property type="match status" value="1"/>
</dbReference>
<evidence type="ECO:0000256" key="6">
    <source>
        <dbReference type="PROSITE-ProRule" id="PRU00239"/>
    </source>
</evidence>
<dbReference type="PROSITE" id="PS50203">
    <property type="entry name" value="CALPAIN_CAT"/>
    <property type="match status" value="1"/>
</dbReference>
<dbReference type="Pfam" id="PF00648">
    <property type="entry name" value="Peptidase_C2"/>
    <property type="match status" value="1"/>
</dbReference>
<dbReference type="InterPro" id="IPR022684">
    <property type="entry name" value="Calpain_cysteine_protease"/>
</dbReference>
<name>A0A484M2X5_9ASTE</name>
<comment type="caution">
    <text evidence="6">Lacks conserved residue(s) required for the propagation of feature annotation.</text>
</comment>
<gene>
    <name evidence="8" type="ORF">CCAM_LOCUS24580</name>
</gene>
<dbReference type="Proteomes" id="UP000595140">
    <property type="component" value="Unassembled WGS sequence"/>
</dbReference>
<dbReference type="GO" id="GO:0004198">
    <property type="term" value="F:calcium-dependent cysteine-type endopeptidase activity"/>
    <property type="evidence" value="ECO:0007669"/>
    <property type="project" value="InterPro"/>
</dbReference>
<proteinExistence type="inferred from homology"/>
<keyword evidence="2" id="KW-0645">Protease</keyword>
<dbReference type="PANTHER" id="PTHR10183:SF379">
    <property type="entry name" value="CALPAIN-5"/>
    <property type="match status" value="1"/>
</dbReference>
<evidence type="ECO:0000256" key="1">
    <source>
        <dbReference type="ARBA" id="ARBA00007623"/>
    </source>
</evidence>
<keyword evidence="3" id="KW-0378">Hydrolase</keyword>
<dbReference type="InterPro" id="IPR001300">
    <property type="entry name" value="Peptidase_C2_calpain_cat"/>
</dbReference>
<comment type="similarity">
    <text evidence="1">Belongs to the peptidase C2 family.</text>
</comment>
<evidence type="ECO:0000259" key="7">
    <source>
        <dbReference type="PROSITE" id="PS50203"/>
    </source>
</evidence>
<feature type="active site" evidence="5">
    <location>
        <position position="187"/>
    </location>
</feature>
<organism evidence="8 9">
    <name type="scientific">Cuscuta campestris</name>
    <dbReference type="NCBI Taxonomy" id="132261"/>
    <lineage>
        <taxon>Eukaryota</taxon>
        <taxon>Viridiplantae</taxon>
        <taxon>Streptophyta</taxon>
        <taxon>Embryophyta</taxon>
        <taxon>Tracheophyta</taxon>
        <taxon>Spermatophyta</taxon>
        <taxon>Magnoliopsida</taxon>
        <taxon>eudicotyledons</taxon>
        <taxon>Gunneridae</taxon>
        <taxon>Pentapetalae</taxon>
        <taxon>asterids</taxon>
        <taxon>lamiids</taxon>
        <taxon>Solanales</taxon>
        <taxon>Convolvulaceae</taxon>
        <taxon>Cuscuteae</taxon>
        <taxon>Cuscuta</taxon>
        <taxon>Cuscuta subgen. Grammica</taxon>
        <taxon>Cuscuta sect. Cleistogrammica</taxon>
    </lineage>
</organism>
<dbReference type="GO" id="GO:0006508">
    <property type="term" value="P:proteolysis"/>
    <property type="evidence" value="ECO:0007669"/>
    <property type="project" value="UniProtKB-KW"/>
</dbReference>